<keyword evidence="1" id="KW-0812">Transmembrane</keyword>
<comment type="caution">
    <text evidence="2">The sequence shown here is derived from an EMBL/GenBank/DDBJ whole genome shotgun (WGS) entry which is preliminary data.</text>
</comment>
<reference evidence="2 3" key="1">
    <citation type="submission" date="2019-12" db="EMBL/GenBank/DDBJ databases">
        <title>Whole-genome sequencing of Allorhizobium vitis.</title>
        <authorList>
            <person name="Gan H.M."/>
            <person name="Szegedi E."/>
            <person name="Burr T."/>
            <person name="Savka M.A."/>
        </authorList>
    </citation>
    <scope>NUCLEOTIDE SEQUENCE [LARGE SCALE GENOMIC DNA]</scope>
    <source>
        <strain evidence="2 3">CG415</strain>
    </source>
</reference>
<feature type="transmembrane region" description="Helical" evidence="1">
    <location>
        <begin position="95"/>
        <end position="116"/>
    </location>
</feature>
<name>A0A7K1RE75_AGRVI</name>
<feature type="transmembrane region" description="Helical" evidence="1">
    <location>
        <begin position="7"/>
        <end position="30"/>
    </location>
</feature>
<sequence length="173" mass="18360">MSKLRMVRAYLGAVLAGVIVLNLTLLLFLMARDLVTSIGHMSLEILKYTLIQNGITVAFSFAYSIPITALIAAPFTLLCIALLGKTWEPSHKIAIILGMCCPIVSTTLCALIMGMLSMGSNGPETNPFIMYLLIALALGAAAIPSGAVAGSVFWRLGLRPKASPPEPTLQVKS</sequence>
<accession>A0A7K1RE75</accession>
<protein>
    <submittedName>
        <fullName evidence="2">Uncharacterized protein</fullName>
    </submittedName>
</protein>
<gene>
    <name evidence="2" type="ORF">GOZ88_09245</name>
</gene>
<evidence type="ECO:0000256" key="1">
    <source>
        <dbReference type="SAM" id="Phobius"/>
    </source>
</evidence>
<dbReference type="EMBL" id="WPHU01000003">
    <property type="protein sequence ID" value="MVA56296.1"/>
    <property type="molecule type" value="Genomic_DNA"/>
</dbReference>
<keyword evidence="1" id="KW-0472">Membrane</keyword>
<feature type="transmembrane region" description="Helical" evidence="1">
    <location>
        <begin position="128"/>
        <end position="154"/>
    </location>
</feature>
<evidence type="ECO:0000313" key="3">
    <source>
        <dbReference type="Proteomes" id="UP000440716"/>
    </source>
</evidence>
<dbReference type="RefSeq" id="WP_156590965.1">
    <property type="nucleotide sequence ID" value="NZ_WPHU01000003.1"/>
</dbReference>
<proteinExistence type="predicted"/>
<dbReference type="Proteomes" id="UP000440716">
    <property type="component" value="Unassembled WGS sequence"/>
</dbReference>
<dbReference type="AlphaFoldDB" id="A0A7K1RE75"/>
<evidence type="ECO:0000313" key="2">
    <source>
        <dbReference type="EMBL" id="MVA56296.1"/>
    </source>
</evidence>
<organism evidence="2 3">
    <name type="scientific">Agrobacterium vitis</name>
    <name type="common">Rhizobium vitis</name>
    <dbReference type="NCBI Taxonomy" id="373"/>
    <lineage>
        <taxon>Bacteria</taxon>
        <taxon>Pseudomonadati</taxon>
        <taxon>Pseudomonadota</taxon>
        <taxon>Alphaproteobacteria</taxon>
        <taxon>Hyphomicrobiales</taxon>
        <taxon>Rhizobiaceae</taxon>
        <taxon>Rhizobium/Agrobacterium group</taxon>
        <taxon>Agrobacterium</taxon>
    </lineage>
</organism>
<keyword evidence="1" id="KW-1133">Transmembrane helix</keyword>
<feature type="transmembrane region" description="Helical" evidence="1">
    <location>
        <begin position="50"/>
        <end position="83"/>
    </location>
</feature>